<organism evidence="2 3">
    <name type="scientific">Thiorhodococcus minor</name>
    <dbReference type="NCBI Taxonomy" id="57489"/>
    <lineage>
        <taxon>Bacteria</taxon>
        <taxon>Pseudomonadati</taxon>
        <taxon>Pseudomonadota</taxon>
        <taxon>Gammaproteobacteria</taxon>
        <taxon>Chromatiales</taxon>
        <taxon>Chromatiaceae</taxon>
        <taxon>Thiorhodococcus</taxon>
    </lineage>
</organism>
<feature type="transmembrane region" description="Helical" evidence="1">
    <location>
        <begin position="62"/>
        <end position="84"/>
    </location>
</feature>
<gene>
    <name evidence="2" type="ORF">G3446_23780</name>
</gene>
<sequence>MAIYGSGDALAAWILGELSLGRSIGMVMIGGFLYGVEVPNWFRWIDRHSGQGGWKASLGRTWWALIYFNPLWIARHLAFIALFSGDWSRIGWGLLQTGLWSFLANIPVAVLANWVIQNRLPLRLRFVASALFSALMAVYYALSARIF</sequence>
<feature type="transmembrane region" description="Helical" evidence="1">
    <location>
        <begin position="124"/>
        <end position="142"/>
    </location>
</feature>
<keyword evidence="1" id="KW-0812">Transmembrane</keyword>
<dbReference type="AlphaFoldDB" id="A0A6M0K561"/>
<accession>A0A6M0K561</accession>
<dbReference type="Proteomes" id="UP000483379">
    <property type="component" value="Unassembled WGS sequence"/>
</dbReference>
<feature type="transmembrane region" description="Helical" evidence="1">
    <location>
        <begin position="90"/>
        <end position="112"/>
    </location>
</feature>
<comment type="caution">
    <text evidence="2">The sequence shown here is derived from an EMBL/GenBank/DDBJ whole genome shotgun (WGS) entry which is preliminary data.</text>
</comment>
<protein>
    <submittedName>
        <fullName evidence="2">Uncharacterized protein</fullName>
    </submittedName>
</protein>
<feature type="transmembrane region" description="Helical" evidence="1">
    <location>
        <begin position="20"/>
        <end position="42"/>
    </location>
</feature>
<evidence type="ECO:0000313" key="3">
    <source>
        <dbReference type="Proteomes" id="UP000483379"/>
    </source>
</evidence>
<proteinExistence type="predicted"/>
<reference evidence="2 3" key="1">
    <citation type="submission" date="2020-02" db="EMBL/GenBank/DDBJ databases">
        <title>Genome sequences of Thiorhodococcus mannitoliphagus and Thiorhodococcus minor, purple sulfur photosynthetic bacteria in the gammaproteobacterial family, Chromatiaceae.</title>
        <authorList>
            <person name="Aviles F.A."/>
            <person name="Meyer T.E."/>
            <person name="Kyndt J.A."/>
        </authorList>
    </citation>
    <scope>NUCLEOTIDE SEQUENCE [LARGE SCALE GENOMIC DNA]</scope>
    <source>
        <strain evidence="2 3">DSM 11518</strain>
    </source>
</reference>
<dbReference type="EMBL" id="JAAIJQ010000116">
    <property type="protein sequence ID" value="NEV64850.1"/>
    <property type="molecule type" value="Genomic_DNA"/>
</dbReference>
<name>A0A6M0K561_9GAMM</name>
<keyword evidence="1" id="KW-1133">Transmembrane helix</keyword>
<evidence type="ECO:0000313" key="2">
    <source>
        <dbReference type="EMBL" id="NEV64850.1"/>
    </source>
</evidence>
<keyword evidence="1" id="KW-0472">Membrane</keyword>
<keyword evidence="3" id="KW-1185">Reference proteome</keyword>
<evidence type="ECO:0000256" key="1">
    <source>
        <dbReference type="SAM" id="Phobius"/>
    </source>
</evidence>